<dbReference type="SUPFAM" id="SSF46689">
    <property type="entry name" value="Homeodomain-like"/>
    <property type="match status" value="1"/>
</dbReference>
<dbReference type="PANTHER" id="PTHR43280">
    <property type="entry name" value="ARAC-FAMILY TRANSCRIPTIONAL REGULATOR"/>
    <property type="match status" value="1"/>
</dbReference>
<gene>
    <name evidence="6" type="ORF">SAMN05660429_02239</name>
</gene>
<evidence type="ECO:0000256" key="4">
    <source>
        <dbReference type="SAM" id="Phobius"/>
    </source>
</evidence>
<dbReference type="Gene3D" id="1.10.10.60">
    <property type="entry name" value="Homeodomain-like"/>
    <property type="match status" value="1"/>
</dbReference>
<dbReference type="RefSeq" id="WP_093330319.1">
    <property type="nucleotide sequence ID" value="NZ_AP027363.1"/>
</dbReference>
<feature type="transmembrane region" description="Helical" evidence="4">
    <location>
        <begin position="60"/>
        <end position="82"/>
    </location>
</feature>
<dbReference type="PANTHER" id="PTHR43280:SF29">
    <property type="entry name" value="ARAC-FAMILY TRANSCRIPTIONAL REGULATOR"/>
    <property type="match status" value="1"/>
</dbReference>
<feature type="transmembrane region" description="Helical" evidence="4">
    <location>
        <begin position="189"/>
        <end position="210"/>
    </location>
</feature>
<dbReference type="EMBL" id="FOHK01000010">
    <property type="protein sequence ID" value="SET62251.1"/>
    <property type="molecule type" value="Genomic_DNA"/>
</dbReference>
<dbReference type="PROSITE" id="PS01124">
    <property type="entry name" value="HTH_ARAC_FAMILY_2"/>
    <property type="match status" value="1"/>
</dbReference>
<feature type="transmembrane region" description="Helical" evidence="4">
    <location>
        <begin position="6"/>
        <end position="24"/>
    </location>
</feature>
<dbReference type="Pfam" id="PF12833">
    <property type="entry name" value="HTH_18"/>
    <property type="match status" value="1"/>
</dbReference>
<dbReference type="InterPro" id="IPR009057">
    <property type="entry name" value="Homeodomain-like_sf"/>
</dbReference>
<reference evidence="6 7" key="1">
    <citation type="submission" date="2016-10" db="EMBL/GenBank/DDBJ databases">
        <authorList>
            <person name="de Groot N.N."/>
        </authorList>
    </citation>
    <scope>NUCLEOTIDE SEQUENCE [LARGE SCALE GENOMIC DNA]</scope>
    <source>
        <strain evidence="6 7">DSM 19706</strain>
    </source>
</reference>
<feature type="transmembrane region" description="Helical" evidence="4">
    <location>
        <begin position="31"/>
        <end position="48"/>
    </location>
</feature>
<protein>
    <submittedName>
        <fullName evidence="6">Helix-turn-helix domain-containing protein</fullName>
    </submittedName>
</protein>
<keyword evidence="3" id="KW-0804">Transcription</keyword>
<dbReference type="GO" id="GO:0003700">
    <property type="term" value="F:DNA-binding transcription factor activity"/>
    <property type="evidence" value="ECO:0007669"/>
    <property type="project" value="InterPro"/>
</dbReference>
<dbReference type="OrthoDB" id="345413at2"/>
<feature type="transmembrane region" description="Helical" evidence="4">
    <location>
        <begin position="161"/>
        <end position="183"/>
    </location>
</feature>
<evidence type="ECO:0000313" key="7">
    <source>
        <dbReference type="Proteomes" id="UP000199308"/>
    </source>
</evidence>
<dbReference type="InterPro" id="IPR018062">
    <property type="entry name" value="HTH_AraC-typ_CS"/>
</dbReference>
<proteinExistence type="predicted"/>
<evidence type="ECO:0000313" key="6">
    <source>
        <dbReference type="EMBL" id="SET62251.1"/>
    </source>
</evidence>
<dbReference type="PROSITE" id="PS00041">
    <property type="entry name" value="HTH_ARAC_FAMILY_1"/>
    <property type="match status" value="1"/>
</dbReference>
<dbReference type="Proteomes" id="UP000199308">
    <property type="component" value="Unassembled WGS sequence"/>
</dbReference>
<evidence type="ECO:0000256" key="3">
    <source>
        <dbReference type="ARBA" id="ARBA00023163"/>
    </source>
</evidence>
<keyword evidence="4" id="KW-0472">Membrane</keyword>
<dbReference type="InterPro" id="IPR020449">
    <property type="entry name" value="Tscrpt_reg_AraC-type_HTH"/>
</dbReference>
<feature type="transmembrane region" description="Helical" evidence="4">
    <location>
        <begin position="94"/>
        <end position="117"/>
    </location>
</feature>
<keyword evidence="4" id="KW-1133">Transmembrane helix</keyword>
<evidence type="ECO:0000259" key="5">
    <source>
        <dbReference type="PROSITE" id="PS01124"/>
    </source>
</evidence>
<organism evidence="6 7">
    <name type="scientific">Thalassotalea agarivorans</name>
    <name type="common">Thalassomonas agarivorans</name>
    <dbReference type="NCBI Taxonomy" id="349064"/>
    <lineage>
        <taxon>Bacteria</taxon>
        <taxon>Pseudomonadati</taxon>
        <taxon>Pseudomonadota</taxon>
        <taxon>Gammaproteobacteria</taxon>
        <taxon>Alteromonadales</taxon>
        <taxon>Colwelliaceae</taxon>
        <taxon>Thalassotalea</taxon>
    </lineage>
</organism>
<evidence type="ECO:0000256" key="2">
    <source>
        <dbReference type="ARBA" id="ARBA00023125"/>
    </source>
</evidence>
<keyword evidence="1" id="KW-0805">Transcription regulation</keyword>
<keyword evidence="7" id="KW-1185">Reference proteome</keyword>
<keyword evidence="2" id="KW-0238">DNA-binding</keyword>
<sequence>MIDFTLFLNQISFAQVLLCGLLLLPYWRQKTSIALFALLMFCGAGYLVDDVYPSSNSAVTILAFLAGNALPGVFWLAALSVFGEQTQLKLKHYLFASLTLVVPTMVRVIEFIFGVKVADDETLYGVTKYGMLLFELLLVTHALVTAAIFWRDDLVEERRLIRGSVITLSAFYILLVIVFEQLLKVDWPILGLVKALALFALMLTITLLLFKLKESSLFETVSLEDKTKTNVEKTPSKELVRIVHSMEEEKLYRQEGITISSLSKHLAIHEYKLRNLINGEMNYRNFNDFLNHYRIVEITENLADPKLASTPVLTLALEAGFRSLSSFNKAFKAKHGMTPTEYRKNLP</sequence>
<dbReference type="STRING" id="349064.SAMN05660429_02239"/>
<dbReference type="InterPro" id="IPR018060">
    <property type="entry name" value="HTH_AraC"/>
</dbReference>
<name>A0A1I0FVA5_THASX</name>
<accession>A0A1I0FVA5</accession>
<keyword evidence="4" id="KW-0812">Transmembrane</keyword>
<evidence type="ECO:0000256" key="1">
    <source>
        <dbReference type="ARBA" id="ARBA00023015"/>
    </source>
</evidence>
<dbReference type="GO" id="GO:0043565">
    <property type="term" value="F:sequence-specific DNA binding"/>
    <property type="evidence" value="ECO:0007669"/>
    <property type="project" value="InterPro"/>
</dbReference>
<dbReference type="AlphaFoldDB" id="A0A1I0FVA5"/>
<feature type="domain" description="HTH araC/xylS-type" evidence="5">
    <location>
        <begin position="237"/>
        <end position="345"/>
    </location>
</feature>
<dbReference type="PRINTS" id="PR00032">
    <property type="entry name" value="HTHARAC"/>
</dbReference>
<dbReference type="SMART" id="SM00342">
    <property type="entry name" value="HTH_ARAC"/>
    <property type="match status" value="1"/>
</dbReference>
<feature type="transmembrane region" description="Helical" evidence="4">
    <location>
        <begin position="129"/>
        <end position="149"/>
    </location>
</feature>